<accession>A0A6J6RXH7</accession>
<dbReference type="SUPFAM" id="SSF53254">
    <property type="entry name" value="Phosphoglycerate mutase-like"/>
    <property type="match status" value="1"/>
</dbReference>
<dbReference type="Gene3D" id="3.40.50.1240">
    <property type="entry name" value="Phosphoglycerate mutase-like"/>
    <property type="match status" value="1"/>
</dbReference>
<protein>
    <submittedName>
        <fullName evidence="1">Unannotated protein</fullName>
    </submittedName>
</protein>
<reference evidence="1" key="1">
    <citation type="submission" date="2020-05" db="EMBL/GenBank/DDBJ databases">
        <authorList>
            <person name="Chiriac C."/>
            <person name="Salcher M."/>
            <person name="Ghai R."/>
            <person name="Kavagutti S V."/>
        </authorList>
    </citation>
    <scope>NUCLEOTIDE SEQUENCE</scope>
</reference>
<dbReference type="PIRSF" id="PIRSF000709">
    <property type="entry name" value="6PFK_2-Ptase"/>
    <property type="match status" value="1"/>
</dbReference>
<gene>
    <name evidence="1" type="ORF">UFOPK2683_01067</name>
</gene>
<dbReference type="CDD" id="cd07067">
    <property type="entry name" value="HP_PGM_like"/>
    <property type="match status" value="1"/>
</dbReference>
<dbReference type="InterPro" id="IPR050275">
    <property type="entry name" value="PGM_Phosphatase"/>
</dbReference>
<dbReference type="AlphaFoldDB" id="A0A6J6RXH7"/>
<dbReference type="GO" id="GO:0070297">
    <property type="term" value="P:regulation of phosphorelay signal transduction system"/>
    <property type="evidence" value="ECO:0007669"/>
    <property type="project" value="TreeGrafter"/>
</dbReference>
<dbReference type="InterPro" id="IPR013078">
    <property type="entry name" value="His_Pase_superF_clade-1"/>
</dbReference>
<evidence type="ECO:0000313" key="1">
    <source>
        <dbReference type="EMBL" id="CAB4727450.1"/>
    </source>
</evidence>
<dbReference type="GO" id="GO:0101006">
    <property type="term" value="F:protein histidine phosphatase activity"/>
    <property type="evidence" value="ECO:0007669"/>
    <property type="project" value="TreeGrafter"/>
</dbReference>
<name>A0A6J6RXH7_9ZZZZ</name>
<dbReference type="PANTHER" id="PTHR48100">
    <property type="entry name" value="BROAD-SPECIFICITY PHOSPHATASE YOR283W-RELATED"/>
    <property type="match status" value="1"/>
</dbReference>
<dbReference type="Pfam" id="PF00300">
    <property type="entry name" value="His_Phos_1"/>
    <property type="match status" value="1"/>
</dbReference>
<sequence length="191" mass="20894">MASEVVLVRHGETEWSLSGRHTGSTDIPLTDKGRKQAQSLLDPLKKWDFSLVLVSPLARAQETARLAGIDGKAITEENLREWNYGEYEGRTTANIRKEIPNWTIFTGKVFGGETADEVGARADQVIERVDATDGAVALVAHGHILRILGARWMGLPAINGSHLALGTATLSVLGYERETKVITQWNAPPVR</sequence>
<dbReference type="InterPro" id="IPR029033">
    <property type="entry name" value="His_PPase_superfam"/>
</dbReference>
<organism evidence="1">
    <name type="scientific">freshwater metagenome</name>
    <dbReference type="NCBI Taxonomy" id="449393"/>
    <lineage>
        <taxon>unclassified sequences</taxon>
        <taxon>metagenomes</taxon>
        <taxon>ecological metagenomes</taxon>
    </lineage>
</organism>
<dbReference type="PANTHER" id="PTHR48100:SF15">
    <property type="entry name" value="SEDOHEPTULOSE 1,7-BISPHOSPHATASE"/>
    <property type="match status" value="1"/>
</dbReference>
<dbReference type="SMART" id="SM00855">
    <property type="entry name" value="PGAM"/>
    <property type="match status" value="1"/>
</dbReference>
<dbReference type="EMBL" id="CAEZYK010000061">
    <property type="protein sequence ID" value="CAB4727450.1"/>
    <property type="molecule type" value="Genomic_DNA"/>
</dbReference>
<proteinExistence type="predicted"/>